<comment type="caution">
    <text evidence="2">The sequence shown here is derived from an EMBL/GenBank/DDBJ whole genome shotgun (WGS) entry which is preliminary data.</text>
</comment>
<feature type="non-terminal residue" evidence="2">
    <location>
        <position position="1"/>
    </location>
</feature>
<dbReference type="Proteomes" id="UP000004986">
    <property type="component" value="Unassembled WGS sequence"/>
</dbReference>
<organism evidence="2 3">
    <name type="scientific">Pseudomonas syringae pv. pisi str. 1704B</name>
    <dbReference type="NCBI Taxonomy" id="629263"/>
    <lineage>
        <taxon>Bacteria</taxon>
        <taxon>Pseudomonadati</taxon>
        <taxon>Pseudomonadota</taxon>
        <taxon>Gammaproteobacteria</taxon>
        <taxon>Pseudomonadales</taxon>
        <taxon>Pseudomonadaceae</taxon>
        <taxon>Pseudomonas</taxon>
        <taxon>Pseudomonas syringae</taxon>
    </lineage>
</organism>
<gene>
    <name evidence="2" type="ORF">PSYPI_46454</name>
</gene>
<proteinExistence type="predicted"/>
<name>F3GQS1_PSESJ</name>
<evidence type="ECO:0000313" key="2">
    <source>
        <dbReference type="EMBL" id="EGH49424.1"/>
    </source>
</evidence>
<feature type="region of interest" description="Disordered" evidence="1">
    <location>
        <begin position="1"/>
        <end position="47"/>
    </location>
</feature>
<feature type="compositionally biased region" description="Basic and acidic residues" evidence="1">
    <location>
        <begin position="1"/>
        <end position="12"/>
    </location>
</feature>
<feature type="compositionally biased region" description="Polar residues" evidence="1">
    <location>
        <begin position="14"/>
        <end position="24"/>
    </location>
</feature>
<dbReference type="EMBL" id="AEAI01004253">
    <property type="protein sequence ID" value="EGH49424.1"/>
    <property type="molecule type" value="Genomic_DNA"/>
</dbReference>
<evidence type="ECO:0000256" key="1">
    <source>
        <dbReference type="SAM" id="MobiDB-lite"/>
    </source>
</evidence>
<evidence type="ECO:0000313" key="3">
    <source>
        <dbReference type="Proteomes" id="UP000004986"/>
    </source>
</evidence>
<feature type="non-terminal residue" evidence="2">
    <location>
        <position position="47"/>
    </location>
</feature>
<accession>F3GQS1</accession>
<reference evidence="2 3" key="1">
    <citation type="journal article" date="2011" name="PLoS Pathog.">
        <title>Dynamic evolution of pathogenicity revealed by sequencing and comparative genomics of 19 Pseudomonas syringae isolates.</title>
        <authorList>
            <person name="Baltrus D.A."/>
            <person name="Nishimura M.T."/>
            <person name="Romanchuk A."/>
            <person name="Chang J.H."/>
            <person name="Mukhtar M.S."/>
            <person name="Cherkis K."/>
            <person name="Roach J."/>
            <person name="Grant S.R."/>
            <person name="Jones C.D."/>
            <person name="Dangl J.L."/>
        </authorList>
    </citation>
    <scope>NUCLEOTIDE SEQUENCE [LARGE SCALE GENOMIC DNA]</scope>
    <source>
        <strain evidence="2 3">1704B</strain>
    </source>
</reference>
<dbReference type="AlphaFoldDB" id="F3GQS1"/>
<sequence length="47" mass="5185">NGGDKDEQRDDSGESQADARSQRNLIFHGMNPSEAREDVELNNGEVP</sequence>
<keyword evidence="3" id="KW-1185">Reference proteome</keyword>
<protein>
    <submittedName>
        <fullName evidence="2">Uncharacterized protein</fullName>
    </submittedName>
</protein>